<feature type="compositionally biased region" description="Low complexity" evidence="1">
    <location>
        <begin position="31"/>
        <end position="41"/>
    </location>
</feature>
<protein>
    <submittedName>
        <fullName evidence="3">Uncharacterized protein</fullName>
    </submittedName>
</protein>
<feature type="chain" id="PRO_5020180774" evidence="2">
    <location>
        <begin position="26"/>
        <end position="186"/>
    </location>
</feature>
<evidence type="ECO:0000313" key="3">
    <source>
        <dbReference type="EMBL" id="TDB92779.1"/>
    </source>
</evidence>
<dbReference type="Proteomes" id="UP000295157">
    <property type="component" value="Unassembled WGS sequence"/>
</dbReference>
<reference evidence="3 4" key="1">
    <citation type="submission" date="2019-02" db="EMBL/GenBank/DDBJ databases">
        <title>Draft genome sequences of novel Actinobacteria.</title>
        <authorList>
            <person name="Sahin N."/>
            <person name="Ay H."/>
            <person name="Saygin H."/>
        </authorList>
    </citation>
    <scope>NUCLEOTIDE SEQUENCE [LARGE SCALE GENOMIC DNA]</scope>
    <source>
        <strain evidence="3 4">KC201</strain>
    </source>
</reference>
<name>A0A4R4MGG3_9ACTN</name>
<dbReference type="Gene3D" id="2.40.10.10">
    <property type="entry name" value="Trypsin-like serine proteases"/>
    <property type="match status" value="1"/>
</dbReference>
<proteinExistence type="predicted"/>
<feature type="compositionally biased region" description="Basic and acidic residues" evidence="1">
    <location>
        <begin position="43"/>
        <end position="59"/>
    </location>
</feature>
<dbReference type="AlphaFoldDB" id="A0A4R4MGG3"/>
<sequence>MRTRTIPITAAAALALTGLTVPVAAASGAGRAVSPVAGAPADTRPRWPHGADRSPEMDAHTSSEFWTPARMTAALGASLPETELDPHHGEGAARVTGVPASQRLTPGGDRNGYAKVRRPYGRLPHTRATGRLFFVDAHGKLRSCTAAVVRSRDESLIATAAQCVYGTPEEHHEGEHRRDPHGHGWH</sequence>
<evidence type="ECO:0000256" key="1">
    <source>
        <dbReference type="SAM" id="MobiDB-lite"/>
    </source>
</evidence>
<dbReference type="EMBL" id="SMJZ01000423">
    <property type="protein sequence ID" value="TDB92779.1"/>
    <property type="molecule type" value="Genomic_DNA"/>
</dbReference>
<organism evidence="3 4">
    <name type="scientific">Nonomuraea longispora</name>
    <dbReference type="NCBI Taxonomy" id="1848320"/>
    <lineage>
        <taxon>Bacteria</taxon>
        <taxon>Bacillati</taxon>
        <taxon>Actinomycetota</taxon>
        <taxon>Actinomycetes</taxon>
        <taxon>Streptosporangiales</taxon>
        <taxon>Streptosporangiaceae</taxon>
        <taxon>Nonomuraea</taxon>
    </lineage>
</organism>
<keyword evidence="2" id="KW-0732">Signal</keyword>
<evidence type="ECO:0000313" key="4">
    <source>
        <dbReference type="Proteomes" id="UP000295157"/>
    </source>
</evidence>
<keyword evidence="4" id="KW-1185">Reference proteome</keyword>
<gene>
    <name evidence="3" type="ORF">E1267_43705</name>
</gene>
<accession>A0A4R4MGG3</accession>
<comment type="caution">
    <text evidence="3">The sequence shown here is derived from an EMBL/GenBank/DDBJ whole genome shotgun (WGS) entry which is preliminary data.</text>
</comment>
<feature type="region of interest" description="Disordered" evidence="1">
    <location>
        <begin position="31"/>
        <end position="59"/>
    </location>
</feature>
<feature type="signal peptide" evidence="2">
    <location>
        <begin position="1"/>
        <end position="25"/>
    </location>
</feature>
<feature type="non-terminal residue" evidence="3">
    <location>
        <position position="186"/>
    </location>
</feature>
<evidence type="ECO:0000256" key="2">
    <source>
        <dbReference type="SAM" id="SignalP"/>
    </source>
</evidence>
<dbReference type="InterPro" id="IPR043504">
    <property type="entry name" value="Peptidase_S1_PA_chymotrypsin"/>
</dbReference>